<dbReference type="OrthoDB" id="10035647at2759"/>
<accession>A0A815KA91</accession>
<dbReference type="EMBL" id="CAJOBC010082348">
    <property type="protein sequence ID" value="CAF4284769.1"/>
    <property type="molecule type" value="Genomic_DNA"/>
</dbReference>
<reference evidence="1" key="1">
    <citation type="submission" date="2021-02" db="EMBL/GenBank/DDBJ databases">
        <authorList>
            <person name="Nowell W R."/>
        </authorList>
    </citation>
    <scope>NUCLEOTIDE SEQUENCE</scope>
</reference>
<gene>
    <name evidence="1" type="ORF">GPM918_LOCUS32753</name>
    <name evidence="2" type="ORF">SRO942_LOCUS33425</name>
</gene>
<evidence type="ECO:0000313" key="3">
    <source>
        <dbReference type="Proteomes" id="UP000663829"/>
    </source>
</evidence>
<dbReference type="AlphaFoldDB" id="A0A815KA91"/>
<sequence length="77" mass="8613">MSLSESELQNYVGRNKDEVTQELENQGYKVHDVRIGTHATGYVPAARAGDAPVKRAIIVYDGDDSEQRVTSIRQTDY</sequence>
<organism evidence="1 3">
    <name type="scientific">Didymodactylos carnosus</name>
    <dbReference type="NCBI Taxonomy" id="1234261"/>
    <lineage>
        <taxon>Eukaryota</taxon>
        <taxon>Metazoa</taxon>
        <taxon>Spiralia</taxon>
        <taxon>Gnathifera</taxon>
        <taxon>Rotifera</taxon>
        <taxon>Eurotatoria</taxon>
        <taxon>Bdelloidea</taxon>
        <taxon>Philodinida</taxon>
        <taxon>Philodinidae</taxon>
        <taxon>Didymodactylos</taxon>
    </lineage>
</organism>
<dbReference type="Proteomes" id="UP000681722">
    <property type="component" value="Unassembled WGS sequence"/>
</dbReference>
<protein>
    <submittedName>
        <fullName evidence="1">Uncharacterized protein</fullName>
    </submittedName>
</protein>
<evidence type="ECO:0000313" key="1">
    <source>
        <dbReference type="EMBL" id="CAF1390182.1"/>
    </source>
</evidence>
<keyword evidence="3" id="KW-1185">Reference proteome</keyword>
<proteinExistence type="predicted"/>
<dbReference type="Proteomes" id="UP000663829">
    <property type="component" value="Unassembled WGS sequence"/>
</dbReference>
<comment type="caution">
    <text evidence="1">The sequence shown here is derived from an EMBL/GenBank/DDBJ whole genome shotgun (WGS) entry which is preliminary data.</text>
</comment>
<name>A0A815KA91_9BILA</name>
<evidence type="ECO:0000313" key="2">
    <source>
        <dbReference type="EMBL" id="CAF4284769.1"/>
    </source>
</evidence>
<dbReference type="EMBL" id="CAJNOQ010016943">
    <property type="protein sequence ID" value="CAF1390182.1"/>
    <property type="molecule type" value="Genomic_DNA"/>
</dbReference>